<reference evidence="3 4" key="1">
    <citation type="submission" date="2019-08" db="EMBL/GenBank/DDBJ databases">
        <title>Comparison of rpoB and gyrB Sequences from Mobiluncus Species and Development of a Multiplex PCR Method for Clinical Detection of Mobiluncus curtisii and Mobiluncus mulieris.</title>
        <authorList>
            <person name="Yang L."/>
            <person name="Shen Y."/>
            <person name="Xu G."/>
            <person name="Shu L.-B."/>
            <person name="Hu J."/>
            <person name="Zhang R."/>
            <person name="Wang Y."/>
            <person name="Zhou H.-W."/>
            <person name="Zhang X."/>
        </authorList>
    </citation>
    <scope>NUCLEOTIDE SEQUENCE [LARGE SCALE GENOMIC DNA]</scope>
    <source>
        <strain evidence="3 4">M26</strain>
    </source>
</reference>
<dbReference type="Pfam" id="PF14237">
    <property type="entry name" value="GYF_2"/>
    <property type="match status" value="1"/>
</dbReference>
<dbReference type="PANTHER" id="PTHR37826:SF2">
    <property type="entry name" value="ZINC-RIBBON DOMAIN-CONTAINING PROTEIN"/>
    <property type="match status" value="1"/>
</dbReference>
<accession>A0ABD4TXI2</accession>
<organism evidence="3 4">
    <name type="scientific">Mobiluncus mulieris</name>
    <dbReference type="NCBI Taxonomy" id="2052"/>
    <lineage>
        <taxon>Bacteria</taxon>
        <taxon>Bacillati</taxon>
        <taxon>Actinomycetota</taxon>
        <taxon>Actinomycetes</taxon>
        <taxon>Actinomycetales</taxon>
        <taxon>Actinomycetaceae</taxon>
        <taxon>Mobiluncus</taxon>
    </lineage>
</organism>
<dbReference type="PANTHER" id="PTHR37826">
    <property type="entry name" value="FLOTILLIN BAND_7_5 DOMAIN PROTEIN"/>
    <property type="match status" value="1"/>
</dbReference>
<dbReference type="InterPro" id="IPR033880">
    <property type="entry name" value="SPFH_YdjI"/>
</dbReference>
<feature type="domain" description="GYF" evidence="2">
    <location>
        <begin position="384"/>
        <end position="432"/>
    </location>
</feature>
<protein>
    <submittedName>
        <fullName evidence="3">DUF4339 domain-containing protein</fullName>
    </submittedName>
</protein>
<proteinExistence type="predicted"/>
<evidence type="ECO:0000259" key="1">
    <source>
        <dbReference type="Pfam" id="PF13421"/>
    </source>
</evidence>
<comment type="caution">
    <text evidence="3">The sequence shown here is derived from an EMBL/GenBank/DDBJ whole genome shotgun (WGS) entry which is preliminary data.</text>
</comment>
<dbReference type="Proteomes" id="UP001209486">
    <property type="component" value="Unassembled WGS sequence"/>
</dbReference>
<dbReference type="Pfam" id="PF13421">
    <property type="entry name" value="Band_7_1"/>
    <property type="match status" value="1"/>
</dbReference>
<evidence type="ECO:0000313" key="4">
    <source>
        <dbReference type="Proteomes" id="UP001209486"/>
    </source>
</evidence>
<dbReference type="EMBL" id="VSZY01000019">
    <property type="protein sequence ID" value="MCU9969599.1"/>
    <property type="molecule type" value="Genomic_DNA"/>
</dbReference>
<name>A0ABD4TXI2_9ACTO</name>
<evidence type="ECO:0000259" key="2">
    <source>
        <dbReference type="Pfam" id="PF14237"/>
    </source>
</evidence>
<evidence type="ECO:0000313" key="3">
    <source>
        <dbReference type="EMBL" id="MCU9969599.1"/>
    </source>
</evidence>
<dbReference type="AlphaFoldDB" id="A0ABD4TXI2"/>
<feature type="domain" description="SPFH" evidence="1">
    <location>
        <begin position="29"/>
        <end position="227"/>
    </location>
</feature>
<sequence length="446" mass="49099">MDEIRCDEESYLIWKWHPAGVRLGEGARESSIRWGSSLRVKEGEVAVFVYAQSDGTMQDFIEGPRDLLLNTSNLPILASVIGMAYDGGTPFQAEVYFINLANIIQIPFAVPYFDIYDPRFLDFGVPTAVRGKLTFNIADYREFISLHRLINFDLKAFQSQVKDAIVRYVKNIVSNLPSERNMPVVQIERAIDQVNNSVESKIQERFACDFGVNVISVDISAIDVDKTSEGYLQLKSVTQDMASATIQAQTDVNIRNLEDLQRINADNLEKTMQIQREEAQYAQRKQTQMSNFAAYELEQQAAVGIAGAEALGQMGTNGGTEMEGSGGMNPAAMMTGMVMGGAIGQNMAGIMNSMMTGVNNLSQSAERPSRMGTTPPPVPGEGLHIVQNGQPVGPFDLKDLSRMVSTGLFTKDSLVWKQGLSDWIKAGSLQELESLFNVTPPRVPGQ</sequence>
<dbReference type="InterPro" id="IPR025640">
    <property type="entry name" value="GYF_2"/>
</dbReference>
<gene>
    <name evidence="3" type="ORF">FYZ43_09435</name>
</gene>